<dbReference type="PROSITE" id="PS51192">
    <property type="entry name" value="HELICASE_ATP_BIND_1"/>
    <property type="match status" value="1"/>
</dbReference>
<dbReference type="Gene3D" id="3.40.50.300">
    <property type="entry name" value="P-loop containing nucleotide triphosphate hydrolases"/>
    <property type="match status" value="2"/>
</dbReference>
<dbReference type="SUPFAM" id="SSF52540">
    <property type="entry name" value="P-loop containing nucleoside triphosphate hydrolases"/>
    <property type="match status" value="1"/>
</dbReference>
<sequence length="788" mass="87391">MPFVPRQTVFAKKRPVLFWKQCVRFIRICKAEREINKVTLAVDDTILRVAIPSPLRRLFDYRAPKQMGDALSPGARARVPFGRSIRIGLVMEIARQSDIAPHRLKPVLEILDRSPLLPPDTIALLRWTSDYYHHPIGEAISGVLPALLKNGGPARPRYPLGRRLTAAGKRRDAEGLSRAPRQAALFEALRAHPGGIPDRELKCMFDNYHSALRALEKKGWVEPFASPRREEVETPPSVSRPRPEAAQRVAIETITAARDRFCPFLLDGVTGSGKTEVYLSVIEDAVSRNCQALMLIPEIGLTPQTVARFRERISAPVVVLHSGLSNSERLRNWFAARDGEASVVIGTRSAVFVPLVRPGVFIVDEEHDPSYKQQKRFRYSARDVAVYRARQAGVPLVLGSATPSLETLRNVDLARYQRLVLPARAGGALHPTYSVADVRGKPFRDGLSQPLLQAIGERLSRGEQVLLFLNRRGYAPVHLCHQCGWVANCERCDAHMVHHAHDPAHSDGGGRHSGAGYLRCHHCGAERRAAIHCPNCGGKELRSLGIGTQRISQALAGYFPKANIARVDRDSIRARGALEKILSRVVEGTIDILVGTQMLAKGHHFPNVTLVGIVDADGGLFSADFRAGEQMAQTMVQVAGRAGRGDRPGQVLIQTHHPDHPLLRVLIQEGYHRFAERAMAERREAGQPPFRHLALARAQSAHREAGIAFLGEVRALAETLAETGVKVLGPVPAPMERRIGRYHAQLLFEAESRSVLHRMLNRLLSQVEGLKSAKRVRWSLDVDPREMF</sequence>
<dbReference type="InterPro" id="IPR041222">
    <property type="entry name" value="PriA_3primeBD"/>
</dbReference>
<name>A0A450YH05_9GAMM</name>
<evidence type="ECO:0000256" key="2">
    <source>
        <dbReference type="ARBA" id="ARBA00022705"/>
    </source>
</evidence>
<organism evidence="15">
    <name type="scientific">Candidatus Kentrum sp. SD</name>
    <dbReference type="NCBI Taxonomy" id="2126332"/>
    <lineage>
        <taxon>Bacteria</taxon>
        <taxon>Pseudomonadati</taxon>
        <taxon>Pseudomonadota</taxon>
        <taxon>Gammaproteobacteria</taxon>
        <taxon>Candidatus Kentrum</taxon>
    </lineage>
</organism>
<evidence type="ECO:0000256" key="9">
    <source>
        <dbReference type="ARBA" id="ARBA00023125"/>
    </source>
</evidence>
<feature type="domain" description="Helicase C-terminal" evidence="14">
    <location>
        <begin position="525"/>
        <end position="685"/>
    </location>
</feature>
<keyword evidence="2 12" id="KW-0235">DNA replication</keyword>
<dbReference type="SMART" id="SM00487">
    <property type="entry name" value="DEXDc"/>
    <property type="match status" value="1"/>
</dbReference>
<dbReference type="Gene3D" id="3.40.1440.60">
    <property type="entry name" value="PriA, 3(prime) DNA-binding domain"/>
    <property type="match status" value="1"/>
</dbReference>
<evidence type="ECO:0000259" key="13">
    <source>
        <dbReference type="PROSITE" id="PS51192"/>
    </source>
</evidence>
<dbReference type="CDD" id="cd18804">
    <property type="entry name" value="SF2_C_priA"/>
    <property type="match status" value="1"/>
</dbReference>
<feature type="binding site" evidence="12">
    <location>
        <position position="480"/>
    </location>
    <ligand>
        <name>Zn(2+)</name>
        <dbReference type="ChEBI" id="CHEBI:29105"/>
        <label>1</label>
    </ligand>
</feature>
<dbReference type="InterPro" id="IPR042115">
    <property type="entry name" value="PriA_3primeBD_sf"/>
</dbReference>
<evidence type="ECO:0000256" key="5">
    <source>
        <dbReference type="ARBA" id="ARBA00022801"/>
    </source>
</evidence>
<dbReference type="GO" id="GO:0008270">
    <property type="term" value="F:zinc ion binding"/>
    <property type="evidence" value="ECO:0007669"/>
    <property type="project" value="UniProtKB-UniRule"/>
</dbReference>
<dbReference type="Pfam" id="PF17764">
    <property type="entry name" value="PriA_3primeBD"/>
    <property type="match status" value="1"/>
</dbReference>
<dbReference type="PROSITE" id="PS51194">
    <property type="entry name" value="HELICASE_CTER"/>
    <property type="match status" value="1"/>
</dbReference>
<comment type="catalytic activity">
    <reaction evidence="12">
        <text>Couples ATP hydrolysis with the unwinding of duplex DNA by translocating in the 3'-5' direction.</text>
        <dbReference type="EC" id="5.6.2.4"/>
    </reaction>
</comment>
<comment type="subunit">
    <text evidence="12">Component of the replication restart primosome.</text>
</comment>
<dbReference type="PANTHER" id="PTHR30580:SF0">
    <property type="entry name" value="PRIMOSOMAL PROTEIN N"/>
    <property type="match status" value="1"/>
</dbReference>
<feature type="binding site" evidence="12">
    <location>
        <position position="489"/>
    </location>
    <ligand>
        <name>Zn(2+)</name>
        <dbReference type="ChEBI" id="CHEBI:29105"/>
        <label>2</label>
    </ligand>
</feature>
<keyword evidence="4 12" id="KW-0547">Nucleotide-binding</keyword>
<keyword evidence="10 12" id="KW-0413">Isomerase</keyword>
<dbReference type="EMBL" id="CAADFR010000076">
    <property type="protein sequence ID" value="VFK40840.1"/>
    <property type="molecule type" value="Genomic_DNA"/>
</dbReference>
<comment type="function">
    <text evidence="12">Initiates the restart of stalled replication forks, which reloads the replicative helicase on sites other than the origin of replication. Recognizes and binds to abandoned replication forks and remodels them to uncover a helicase loading site. Promotes assembly of the primosome at these replication forks.</text>
</comment>
<keyword evidence="9 12" id="KW-0238">DNA-binding</keyword>
<feature type="binding site" evidence="12">
    <location>
        <position position="533"/>
    </location>
    <ligand>
        <name>Zn(2+)</name>
        <dbReference type="ChEBI" id="CHEBI:29105"/>
        <label>1</label>
    </ligand>
</feature>
<evidence type="ECO:0000256" key="7">
    <source>
        <dbReference type="ARBA" id="ARBA00022833"/>
    </source>
</evidence>
<dbReference type="NCBIfam" id="NF004067">
    <property type="entry name" value="PRK05580.1-4"/>
    <property type="match status" value="1"/>
</dbReference>
<dbReference type="InterPro" id="IPR014001">
    <property type="entry name" value="Helicase_ATP-bd"/>
</dbReference>
<dbReference type="GO" id="GO:0016787">
    <property type="term" value="F:hydrolase activity"/>
    <property type="evidence" value="ECO:0007669"/>
    <property type="project" value="UniProtKB-KW"/>
</dbReference>
<dbReference type="GO" id="GO:0005524">
    <property type="term" value="F:ATP binding"/>
    <property type="evidence" value="ECO:0007669"/>
    <property type="project" value="UniProtKB-UniRule"/>
</dbReference>
<reference evidence="15" key="1">
    <citation type="submission" date="2019-02" db="EMBL/GenBank/DDBJ databases">
        <authorList>
            <person name="Gruber-Vodicka R. H."/>
            <person name="Seah K. B. B."/>
        </authorList>
    </citation>
    <scope>NUCLEOTIDE SEQUENCE</scope>
    <source>
        <strain evidence="17">BECK_S127</strain>
        <strain evidence="16">BECK_S1320</strain>
        <strain evidence="15">BECK_S1321</strain>
    </source>
</reference>
<dbReference type="Pfam" id="PF00271">
    <property type="entry name" value="Helicase_C"/>
    <property type="match status" value="1"/>
</dbReference>
<keyword evidence="7 12" id="KW-0862">Zinc</keyword>
<dbReference type="HAMAP" id="MF_00983">
    <property type="entry name" value="PriA"/>
    <property type="match status" value="1"/>
</dbReference>
<dbReference type="CDD" id="cd17929">
    <property type="entry name" value="DEXHc_priA"/>
    <property type="match status" value="1"/>
</dbReference>
<accession>A0A450YH05</accession>
<keyword evidence="1 12" id="KW-0639">Primosome</keyword>
<dbReference type="InterPro" id="IPR005259">
    <property type="entry name" value="PriA"/>
</dbReference>
<evidence type="ECO:0000313" key="15">
    <source>
        <dbReference type="EMBL" id="VFK40840.1"/>
    </source>
</evidence>
<dbReference type="InterPro" id="IPR011545">
    <property type="entry name" value="DEAD/DEAH_box_helicase_dom"/>
</dbReference>
<feature type="binding site" evidence="12">
    <location>
        <position position="520"/>
    </location>
    <ligand>
        <name>Zn(2+)</name>
        <dbReference type="ChEBI" id="CHEBI:29105"/>
        <label>2</label>
    </ligand>
</feature>
<dbReference type="Pfam" id="PF18074">
    <property type="entry name" value="PriA_C"/>
    <property type="match status" value="1"/>
</dbReference>
<dbReference type="PANTHER" id="PTHR30580">
    <property type="entry name" value="PRIMOSOMAL PROTEIN N"/>
    <property type="match status" value="1"/>
</dbReference>
<dbReference type="EC" id="5.6.2.4" evidence="12"/>
<dbReference type="FunFam" id="3.40.1440.60:FF:000001">
    <property type="entry name" value="Primosomal protein N"/>
    <property type="match status" value="1"/>
</dbReference>
<evidence type="ECO:0000313" key="16">
    <source>
        <dbReference type="EMBL" id="VFK46561.1"/>
    </source>
</evidence>
<gene>
    <name evidence="12" type="primary">priA</name>
    <name evidence="17" type="ORF">BECKSD772D_GA0070982_106412</name>
    <name evidence="16" type="ORF">BECKSD772E_GA0070983_10761</name>
    <name evidence="15" type="ORF">BECKSD772F_GA0070984_10761</name>
</gene>
<comment type="catalytic activity">
    <reaction evidence="11 12">
        <text>ATP + H2O = ADP + phosphate + H(+)</text>
        <dbReference type="Rhea" id="RHEA:13065"/>
        <dbReference type="ChEBI" id="CHEBI:15377"/>
        <dbReference type="ChEBI" id="CHEBI:15378"/>
        <dbReference type="ChEBI" id="CHEBI:30616"/>
        <dbReference type="ChEBI" id="CHEBI:43474"/>
        <dbReference type="ChEBI" id="CHEBI:456216"/>
        <dbReference type="EC" id="5.6.2.4"/>
    </reaction>
</comment>
<dbReference type="GO" id="GO:0006302">
    <property type="term" value="P:double-strand break repair"/>
    <property type="evidence" value="ECO:0007669"/>
    <property type="project" value="InterPro"/>
</dbReference>
<evidence type="ECO:0000256" key="3">
    <source>
        <dbReference type="ARBA" id="ARBA00022723"/>
    </source>
</evidence>
<evidence type="ECO:0000256" key="10">
    <source>
        <dbReference type="ARBA" id="ARBA00023235"/>
    </source>
</evidence>
<proteinExistence type="inferred from homology"/>
<dbReference type="SMART" id="SM00490">
    <property type="entry name" value="HELICc"/>
    <property type="match status" value="1"/>
</dbReference>
<dbReference type="InterPro" id="IPR027417">
    <property type="entry name" value="P-loop_NTPase"/>
</dbReference>
<evidence type="ECO:0000256" key="12">
    <source>
        <dbReference type="HAMAP-Rule" id="MF_00983"/>
    </source>
</evidence>
<evidence type="ECO:0000256" key="4">
    <source>
        <dbReference type="ARBA" id="ARBA00022741"/>
    </source>
</evidence>
<dbReference type="EMBL" id="CAADHB010000064">
    <property type="protein sequence ID" value="VFK79771.1"/>
    <property type="molecule type" value="Genomic_DNA"/>
</dbReference>
<dbReference type="GO" id="GO:0006310">
    <property type="term" value="P:DNA recombination"/>
    <property type="evidence" value="ECO:0007669"/>
    <property type="project" value="InterPro"/>
</dbReference>
<dbReference type="GO" id="GO:1990077">
    <property type="term" value="C:primosome complex"/>
    <property type="evidence" value="ECO:0007669"/>
    <property type="project" value="UniProtKB-UniRule"/>
</dbReference>
<keyword evidence="6 12" id="KW-0347">Helicase</keyword>
<feature type="binding site" evidence="12">
    <location>
        <position position="492"/>
    </location>
    <ligand>
        <name>Zn(2+)</name>
        <dbReference type="ChEBI" id="CHEBI:29105"/>
        <label>2</label>
    </ligand>
</feature>
<evidence type="ECO:0000256" key="11">
    <source>
        <dbReference type="ARBA" id="ARBA00048988"/>
    </source>
</evidence>
<dbReference type="EMBL" id="CAADFU010000076">
    <property type="protein sequence ID" value="VFK46561.1"/>
    <property type="molecule type" value="Genomic_DNA"/>
</dbReference>
<dbReference type="NCBIfam" id="TIGR00595">
    <property type="entry name" value="priA"/>
    <property type="match status" value="1"/>
</dbReference>
<dbReference type="InterPro" id="IPR041236">
    <property type="entry name" value="PriA_C"/>
</dbReference>
<dbReference type="GO" id="GO:0043138">
    <property type="term" value="F:3'-5' DNA helicase activity"/>
    <property type="evidence" value="ECO:0007669"/>
    <property type="project" value="UniProtKB-EC"/>
</dbReference>
<evidence type="ECO:0000256" key="8">
    <source>
        <dbReference type="ARBA" id="ARBA00022840"/>
    </source>
</evidence>
<evidence type="ECO:0000256" key="6">
    <source>
        <dbReference type="ARBA" id="ARBA00022806"/>
    </source>
</evidence>
<dbReference type="AlphaFoldDB" id="A0A450YH05"/>
<protein>
    <recommendedName>
        <fullName evidence="12">Replication restart protein PriA</fullName>
    </recommendedName>
    <alternativeName>
        <fullName evidence="12">ATP-dependent DNA helicase PriA</fullName>
        <ecNumber evidence="12">5.6.2.4</ecNumber>
    </alternativeName>
    <alternativeName>
        <fullName evidence="12">DNA 3'-5' helicase PriA</fullName>
    </alternativeName>
</protein>
<dbReference type="GO" id="GO:0006269">
    <property type="term" value="P:DNA replication, synthesis of primer"/>
    <property type="evidence" value="ECO:0007669"/>
    <property type="project" value="UniProtKB-KW"/>
</dbReference>
<feature type="binding site" evidence="12">
    <location>
        <position position="523"/>
    </location>
    <ligand>
        <name>Zn(2+)</name>
        <dbReference type="ChEBI" id="CHEBI:29105"/>
        <label>2</label>
    </ligand>
</feature>
<dbReference type="InterPro" id="IPR001650">
    <property type="entry name" value="Helicase_C-like"/>
</dbReference>
<keyword evidence="3 12" id="KW-0479">Metal-binding</keyword>
<evidence type="ECO:0000313" key="17">
    <source>
        <dbReference type="EMBL" id="VFK79771.1"/>
    </source>
</evidence>
<feature type="binding site" evidence="12">
    <location>
        <position position="483"/>
    </location>
    <ligand>
        <name>Zn(2+)</name>
        <dbReference type="ChEBI" id="CHEBI:29105"/>
        <label>1</label>
    </ligand>
</feature>
<dbReference type="GO" id="GO:0003677">
    <property type="term" value="F:DNA binding"/>
    <property type="evidence" value="ECO:0007669"/>
    <property type="project" value="UniProtKB-UniRule"/>
</dbReference>
<dbReference type="Pfam" id="PF00270">
    <property type="entry name" value="DEAD"/>
    <property type="match status" value="1"/>
</dbReference>
<keyword evidence="8 12" id="KW-0067">ATP-binding</keyword>
<evidence type="ECO:0000256" key="1">
    <source>
        <dbReference type="ARBA" id="ARBA00022515"/>
    </source>
</evidence>
<comment type="cofactor">
    <cofactor evidence="12">
        <name>Zn(2+)</name>
        <dbReference type="ChEBI" id="CHEBI:29105"/>
    </cofactor>
    <text evidence="12">Binds 2 zinc ions per subunit.</text>
</comment>
<evidence type="ECO:0000259" key="14">
    <source>
        <dbReference type="PROSITE" id="PS51194"/>
    </source>
</evidence>
<comment type="similarity">
    <text evidence="12">Belongs to the helicase family. PriA subfamily.</text>
</comment>
<keyword evidence="5 12" id="KW-0378">Hydrolase</keyword>
<dbReference type="GO" id="GO:0006270">
    <property type="term" value="P:DNA replication initiation"/>
    <property type="evidence" value="ECO:0007669"/>
    <property type="project" value="TreeGrafter"/>
</dbReference>
<feature type="domain" description="Helicase ATP-binding" evidence="13">
    <location>
        <begin position="255"/>
        <end position="421"/>
    </location>
</feature>
<feature type="binding site" evidence="12">
    <location>
        <position position="536"/>
    </location>
    <ligand>
        <name>Zn(2+)</name>
        <dbReference type="ChEBI" id="CHEBI:29105"/>
        <label>1</label>
    </ligand>
</feature>
<dbReference type="FunFam" id="3.40.50.300:FF:000489">
    <property type="entry name" value="Primosome assembly protein PriA"/>
    <property type="match status" value="1"/>
</dbReference>